<gene>
    <name evidence="1" type="ORF">SCAR479_04159</name>
</gene>
<reference evidence="1 2" key="1">
    <citation type="submission" date="2024-02" db="EMBL/GenBank/DDBJ databases">
        <title>First draft genome assembly of two strains of Seiridium cardinale.</title>
        <authorList>
            <person name="Emiliani G."/>
            <person name="Scali E."/>
        </authorList>
    </citation>
    <scope>NUCLEOTIDE SEQUENCE [LARGE SCALE GENOMIC DNA]</scope>
    <source>
        <strain evidence="1 2">BM-138-000479</strain>
    </source>
</reference>
<sequence length="228" mass="25142">MPQVVELVWFHMKPDESEAKIRQVLECIRSELLSTPGLEALYYGAGTTIPQGFVGMNIVKIWSSVDAQHDYLKSPNDFEYEIAKEIIDASDPVRPPNSVSFIPESSDHLFRTLASAVTLLSCIWLPAGGDKAAFQARRMEVLGDSVDLENFGTSAVSAWSVPQSTHPLIGGTDGFLTLYASADVNEAEAIASKDKRALTRLEKFSRVYDQQYACFSKMMSTCCAVRGF</sequence>
<name>A0ABR2XYP0_9PEZI</name>
<keyword evidence="2" id="KW-1185">Reference proteome</keyword>
<dbReference type="Proteomes" id="UP001465668">
    <property type="component" value="Unassembled WGS sequence"/>
</dbReference>
<protein>
    <recommendedName>
        <fullName evidence="3">ABM domain-containing protein</fullName>
    </recommendedName>
</protein>
<accession>A0ABR2XYP0</accession>
<evidence type="ECO:0000313" key="1">
    <source>
        <dbReference type="EMBL" id="KAK9778923.1"/>
    </source>
</evidence>
<proteinExistence type="predicted"/>
<comment type="caution">
    <text evidence="1">The sequence shown here is derived from an EMBL/GenBank/DDBJ whole genome shotgun (WGS) entry which is preliminary data.</text>
</comment>
<evidence type="ECO:0000313" key="2">
    <source>
        <dbReference type="Proteomes" id="UP001465668"/>
    </source>
</evidence>
<organism evidence="1 2">
    <name type="scientific">Seiridium cardinale</name>
    <dbReference type="NCBI Taxonomy" id="138064"/>
    <lineage>
        <taxon>Eukaryota</taxon>
        <taxon>Fungi</taxon>
        <taxon>Dikarya</taxon>
        <taxon>Ascomycota</taxon>
        <taxon>Pezizomycotina</taxon>
        <taxon>Sordariomycetes</taxon>
        <taxon>Xylariomycetidae</taxon>
        <taxon>Amphisphaeriales</taxon>
        <taxon>Sporocadaceae</taxon>
        <taxon>Seiridium</taxon>
    </lineage>
</organism>
<evidence type="ECO:0008006" key="3">
    <source>
        <dbReference type="Google" id="ProtNLM"/>
    </source>
</evidence>
<dbReference type="EMBL" id="JARVKM010000013">
    <property type="protein sequence ID" value="KAK9778923.1"/>
    <property type="molecule type" value="Genomic_DNA"/>
</dbReference>